<gene>
    <name evidence="1" type="ORF">V1351_12865</name>
</gene>
<evidence type="ECO:0008006" key="3">
    <source>
        <dbReference type="Google" id="ProtNLM"/>
    </source>
</evidence>
<dbReference type="RefSeq" id="WP_338748603.1">
    <property type="nucleotide sequence ID" value="NZ_CP144913.1"/>
</dbReference>
<name>A0ABZ2MFN5_9MICO</name>
<accession>A0ABZ2MFN5</accession>
<evidence type="ECO:0000313" key="1">
    <source>
        <dbReference type="EMBL" id="WXB75832.1"/>
    </source>
</evidence>
<reference evidence="1 2" key="1">
    <citation type="submission" date="2024-02" db="EMBL/GenBank/DDBJ databases">
        <title>Janibacter sp. nov., isolated from gut of marine sandworm.</title>
        <authorList>
            <person name="Kim B."/>
            <person name="Jun M.O."/>
            <person name="Shin N.-R."/>
        </authorList>
    </citation>
    <scope>NUCLEOTIDE SEQUENCE [LARGE SCALE GENOMIC DNA]</scope>
    <source>
        <strain evidence="1 2">A1S7</strain>
    </source>
</reference>
<evidence type="ECO:0000313" key="2">
    <source>
        <dbReference type="Proteomes" id="UP001382727"/>
    </source>
</evidence>
<dbReference type="Proteomes" id="UP001382727">
    <property type="component" value="Chromosome"/>
</dbReference>
<dbReference type="EMBL" id="CP144913">
    <property type="protein sequence ID" value="WXB75832.1"/>
    <property type="molecule type" value="Genomic_DNA"/>
</dbReference>
<proteinExistence type="predicted"/>
<sequence length="128" mass="14144">MGDETVMTEMRRVAGLPGGSPLSVTFYDGHRAEGALTSARIIQRHGTWREACAAAGVESNRASRSSYRRAWSEEDLVDWVRRYLIEEEQPSYGRFGAWLREQEGAPSANTVRNALGGWSAALEAAAQR</sequence>
<protein>
    <recommendedName>
        <fullName evidence="3">Integrase</fullName>
    </recommendedName>
</protein>
<keyword evidence="2" id="KW-1185">Reference proteome</keyword>
<organism evidence="1 2">
    <name type="scientific">Janibacter alittae</name>
    <dbReference type="NCBI Taxonomy" id="3115209"/>
    <lineage>
        <taxon>Bacteria</taxon>
        <taxon>Bacillati</taxon>
        <taxon>Actinomycetota</taxon>
        <taxon>Actinomycetes</taxon>
        <taxon>Micrococcales</taxon>
        <taxon>Intrasporangiaceae</taxon>
        <taxon>Janibacter</taxon>
    </lineage>
</organism>